<dbReference type="PANTHER" id="PTHR28584:SF1">
    <property type="entry name" value="PROTEIN FAM228B"/>
    <property type="match status" value="1"/>
</dbReference>
<sequence>MLKIRLVDVFRQSSLENGHGGTRRSASGGSRRSGSRVRTRSSISAEHLRSGSKEEAPRGHQGDRFSHDTVRRIQVLQLLPRQLHLLHNVSYYYITSSSTQAQLEAENREVRTILQPILDVENGLIKLRRRELLHKRWTECVWLPIQWRVEKRVSRRCCDEADRLRCLYADYLRHCNAKGFVSLDCYDPQEYNPFLLVIEPHAYQIRTPVLKDPLFQHSRERVREKRAVLSCETGRRYTREEVKEILSPLSPVTTPAPPQTDPLPQTSSSANRTSVSANRESPLERGTKSTHRY</sequence>
<proteinExistence type="inferred from homology"/>
<dbReference type="EMBL" id="JAOPHQ010003511">
    <property type="protein sequence ID" value="KAK0142662.1"/>
    <property type="molecule type" value="Genomic_DNA"/>
</dbReference>
<evidence type="ECO:0000256" key="1">
    <source>
        <dbReference type="ARBA" id="ARBA00007753"/>
    </source>
</evidence>
<organism evidence="3 4">
    <name type="scientific">Merluccius polli</name>
    <name type="common">Benguela hake</name>
    <name type="synonym">Merluccius cadenati</name>
    <dbReference type="NCBI Taxonomy" id="89951"/>
    <lineage>
        <taxon>Eukaryota</taxon>
        <taxon>Metazoa</taxon>
        <taxon>Chordata</taxon>
        <taxon>Craniata</taxon>
        <taxon>Vertebrata</taxon>
        <taxon>Euteleostomi</taxon>
        <taxon>Actinopterygii</taxon>
        <taxon>Neopterygii</taxon>
        <taxon>Teleostei</taxon>
        <taxon>Neoteleostei</taxon>
        <taxon>Acanthomorphata</taxon>
        <taxon>Zeiogadaria</taxon>
        <taxon>Gadariae</taxon>
        <taxon>Gadiformes</taxon>
        <taxon>Gadoidei</taxon>
        <taxon>Merlucciidae</taxon>
        <taxon>Merluccius</taxon>
    </lineage>
</organism>
<dbReference type="PANTHER" id="PTHR28584">
    <property type="entry name" value="FAMILY WITH SEQUENCE SIMILARITY 228 MEMBER A"/>
    <property type="match status" value="1"/>
</dbReference>
<dbReference type="Proteomes" id="UP001174136">
    <property type="component" value="Unassembled WGS sequence"/>
</dbReference>
<feature type="compositionally biased region" description="Polar residues" evidence="2">
    <location>
        <begin position="262"/>
        <end position="279"/>
    </location>
</feature>
<evidence type="ECO:0000256" key="2">
    <source>
        <dbReference type="SAM" id="MobiDB-lite"/>
    </source>
</evidence>
<dbReference type="InterPro" id="IPR040046">
    <property type="entry name" value="FAM228"/>
</dbReference>
<feature type="compositionally biased region" description="Basic and acidic residues" evidence="2">
    <location>
        <begin position="46"/>
        <end position="64"/>
    </location>
</feature>
<name>A0AA47MLP4_MERPO</name>
<feature type="region of interest" description="Disordered" evidence="2">
    <location>
        <begin position="15"/>
        <end position="64"/>
    </location>
</feature>
<evidence type="ECO:0000313" key="3">
    <source>
        <dbReference type="EMBL" id="KAK0142662.1"/>
    </source>
</evidence>
<feature type="region of interest" description="Disordered" evidence="2">
    <location>
        <begin position="244"/>
        <end position="293"/>
    </location>
</feature>
<evidence type="ECO:0000313" key="4">
    <source>
        <dbReference type="Proteomes" id="UP001174136"/>
    </source>
</evidence>
<accession>A0AA47MLP4</accession>
<protein>
    <submittedName>
        <fullName evidence="3">Protein FAM228B</fullName>
    </submittedName>
</protein>
<keyword evidence="4" id="KW-1185">Reference proteome</keyword>
<dbReference type="AlphaFoldDB" id="A0AA47MLP4"/>
<comment type="caution">
    <text evidence="3">The sequence shown here is derived from an EMBL/GenBank/DDBJ whole genome shotgun (WGS) entry which is preliminary data.</text>
</comment>
<reference evidence="3" key="1">
    <citation type="journal article" date="2023" name="Front. Mar. Sci.">
        <title>A new Merluccius polli reference genome to investigate the effects of global change in West African waters.</title>
        <authorList>
            <person name="Mateo J.L."/>
            <person name="Blanco-Fernandez C."/>
            <person name="Garcia-Vazquez E."/>
            <person name="Machado-Schiaffino G."/>
        </authorList>
    </citation>
    <scope>NUCLEOTIDE SEQUENCE</scope>
    <source>
        <strain evidence="3">C29</strain>
        <tissue evidence="3">Fin</tissue>
    </source>
</reference>
<gene>
    <name evidence="3" type="primary">FAM228B</name>
    <name evidence="3" type="ORF">N1851_019408</name>
</gene>
<comment type="similarity">
    <text evidence="1">Belongs to the FAM228 family.</text>
</comment>
<feature type="compositionally biased region" description="Low complexity" evidence="2">
    <location>
        <begin position="23"/>
        <end position="32"/>
    </location>
</feature>